<evidence type="ECO:0000313" key="1">
    <source>
        <dbReference type="EMBL" id="ABJ83678.1"/>
    </source>
</evidence>
<protein>
    <submittedName>
        <fullName evidence="1">Uncharacterized protein</fullName>
    </submittedName>
</protein>
<dbReference type="KEGG" id="sus:Acid_2689"/>
<dbReference type="OrthoDB" id="1618613at2"/>
<proteinExistence type="predicted"/>
<sequence>MRTIDRLGIDKQDLRYMRDAELSKLGVRVVNRSDLVLQCTRCAETWVPQLDSSGKLPFDYWLCPAKCNEVTAASSPPLK</sequence>
<dbReference type="AlphaFoldDB" id="Q023Z8"/>
<organism evidence="1">
    <name type="scientific">Solibacter usitatus (strain Ellin6076)</name>
    <dbReference type="NCBI Taxonomy" id="234267"/>
    <lineage>
        <taxon>Bacteria</taxon>
        <taxon>Pseudomonadati</taxon>
        <taxon>Acidobacteriota</taxon>
        <taxon>Terriglobia</taxon>
        <taxon>Bryobacterales</taxon>
        <taxon>Solibacteraceae</taxon>
        <taxon>Candidatus Solibacter</taxon>
    </lineage>
</organism>
<gene>
    <name evidence="1" type="ordered locus">Acid_2689</name>
</gene>
<reference evidence="1" key="1">
    <citation type="submission" date="2006-10" db="EMBL/GenBank/DDBJ databases">
        <title>Complete sequence of Solibacter usitatus Ellin6076.</title>
        <authorList>
            <consortium name="US DOE Joint Genome Institute"/>
            <person name="Copeland A."/>
            <person name="Lucas S."/>
            <person name="Lapidus A."/>
            <person name="Barry K."/>
            <person name="Detter J.C."/>
            <person name="Glavina del Rio T."/>
            <person name="Hammon N."/>
            <person name="Israni S."/>
            <person name="Dalin E."/>
            <person name="Tice H."/>
            <person name="Pitluck S."/>
            <person name="Thompson L.S."/>
            <person name="Brettin T."/>
            <person name="Bruce D."/>
            <person name="Han C."/>
            <person name="Tapia R."/>
            <person name="Gilna P."/>
            <person name="Schmutz J."/>
            <person name="Larimer F."/>
            <person name="Land M."/>
            <person name="Hauser L."/>
            <person name="Kyrpides N."/>
            <person name="Mikhailova N."/>
            <person name="Janssen P.H."/>
            <person name="Kuske C.R."/>
            <person name="Richardson P."/>
        </authorList>
    </citation>
    <scope>NUCLEOTIDE SEQUENCE</scope>
    <source>
        <strain evidence="1">Ellin6076</strain>
    </source>
</reference>
<dbReference type="EMBL" id="CP000473">
    <property type="protein sequence ID" value="ABJ83678.1"/>
    <property type="molecule type" value="Genomic_DNA"/>
</dbReference>
<dbReference type="HOGENOM" id="CLU_2604201_0_0_0"/>
<accession>Q023Z8</accession>
<dbReference type="InParanoid" id="Q023Z8"/>
<name>Q023Z8_SOLUE</name>